<dbReference type="Pfam" id="PF01148">
    <property type="entry name" value="CTP_transf_1"/>
    <property type="match status" value="1"/>
</dbReference>
<keyword evidence="16" id="KW-0594">Phospholipid biosynthesis</keyword>
<keyword evidence="17" id="KW-1208">Phospholipid metabolism</keyword>
<dbReference type="RefSeq" id="WP_073269109.1">
    <property type="nucleotide sequence ID" value="NZ_FQTU01000001.1"/>
</dbReference>
<evidence type="ECO:0000256" key="5">
    <source>
        <dbReference type="ARBA" id="ARBA00010185"/>
    </source>
</evidence>
<evidence type="ECO:0000256" key="6">
    <source>
        <dbReference type="ARBA" id="ARBA00012487"/>
    </source>
</evidence>
<comment type="catalytic activity">
    <reaction evidence="1 18">
        <text>a 1,2-diacyl-sn-glycero-3-phosphate + CTP + H(+) = a CDP-1,2-diacyl-sn-glycerol + diphosphate</text>
        <dbReference type="Rhea" id="RHEA:16229"/>
        <dbReference type="ChEBI" id="CHEBI:15378"/>
        <dbReference type="ChEBI" id="CHEBI:33019"/>
        <dbReference type="ChEBI" id="CHEBI:37563"/>
        <dbReference type="ChEBI" id="CHEBI:58332"/>
        <dbReference type="ChEBI" id="CHEBI:58608"/>
        <dbReference type="EC" id="2.7.7.41"/>
    </reaction>
</comment>
<keyword evidence="11 18" id="KW-0812">Transmembrane</keyword>
<evidence type="ECO:0000256" key="10">
    <source>
        <dbReference type="ARBA" id="ARBA00022679"/>
    </source>
</evidence>
<protein>
    <recommendedName>
        <fullName evidence="7 18">Phosphatidate cytidylyltransferase</fullName>
        <ecNumber evidence="6 18">2.7.7.41</ecNumber>
    </recommendedName>
</protein>
<keyword evidence="10 18" id="KW-0808">Transferase</keyword>
<accession>A0A1M4S6U1</accession>
<evidence type="ECO:0000256" key="18">
    <source>
        <dbReference type="RuleBase" id="RU003938"/>
    </source>
</evidence>
<feature type="transmembrane region" description="Helical" evidence="19">
    <location>
        <begin position="12"/>
        <end position="38"/>
    </location>
</feature>
<comment type="subcellular location">
    <subcellularLocation>
        <location evidence="2">Cell membrane</location>
        <topology evidence="2">Multi-pass membrane protein</topology>
    </subcellularLocation>
</comment>
<evidence type="ECO:0000256" key="1">
    <source>
        <dbReference type="ARBA" id="ARBA00001698"/>
    </source>
</evidence>
<evidence type="ECO:0000256" key="13">
    <source>
        <dbReference type="ARBA" id="ARBA00022989"/>
    </source>
</evidence>
<evidence type="ECO:0000256" key="9">
    <source>
        <dbReference type="ARBA" id="ARBA00022516"/>
    </source>
</evidence>
<keyword evidence="9" id="KW-0444">Lipid biosynthesis</keyword>
<organism evidence="20 21">
    <name type="scientific">Alkalibacter saccharofermentans DSM 14828</name>
    <dbReference type="NCBI Taxonomy" id="1120975"/>
    <lineage>
        <taxon>Bacteria</taxon>
        <taxon>Bacillati</taxon>
        <taxon>Bacillota</taxon>
        <taxon>Clostridia</taxon>
        <taxon>Eubacteriales</taxon>
        <taxon>Eubacteriaceae</taxon>
        <taxon>Alkalibacter</taxon>
    </lineage>
</organism>
<dbReference type="STRING" id="1120975.SAMN02746064_00103"/>
<dbReference type="PANTHER" id="PTHR46382">
    <property type="entry name" value="PHOSPHATIDATE CYTIDYLYLTRANSFERASE"/>
    <property type="match status" value="1"/>
</dbReference>
<reference evidence="20 21" key="1">
    <citation type="submission" date="2016-11" db="EMBL/GenBank/DDBJ databases">
        <authorList>
            <person name="Jaros S."/>
            <person name="Januszkiewicz K."/>
            <person name="Wedrychowicz H."/>
        </authorList>
    </citation>
    <scope>NUCLEOTIDE SEQUENCE [LARGE SCALE GENOMIC DNA]</scope>
    <source>
        <strain evidence="20 21">DSM 14828</strain>
    </source>
</reference>
<evidence type="ECO:0000256" key="2">
    <source>
        <dbReference type="ARBA" id="ARBA00004651"/>
    </source>
</evidence>
<proteinExistence type="inferred from homology"/>
<keyword evidence="13 19" id="KW-1133">Transmembrane helix</keyword>
<evidence type="ECO:0000256" key="8">
    <source>
        <dbReference type="ARBA" id="ARBA00022475"/>
    </source>
</evidence>
<dbReference type="EC" id="2.7.7.41" evidence="6 18"/>
<comment type="similarity">
    <text evidence="5 18">Belongs to the CDS family.</text>
</comment>
<gene>
    <name evidence="20" type="ORF">SAMN02746064_00103</name>
</gene>
<feature type="transmembrane region" description="Helical" evidence="19">
    <location>
        <begin position="50"/>
        <end position="70"/>
    </location>
</feature>
<keyword evidence="21" id="KW-1185">Reference proteome</keyword>
<feature type="transmembrane region" description="Helical" evidence="19">
    <location>
        <begin position="104"/>
        <end position="123"/>
    </location>
</feature>
<evidence type="ECO:0000256" key="3">
    <source>
        <dbReference type="ARBA" id="ARBA00005119"/>
    </source>
</evidence>
<comment type="pathway">
    <text evidence="3 18">Phospholipid metabolism; CDP-diacylglycerol biosynthesis; CDP-diacylglycerol from sn-glycerol 3-phosphate: step 3/3.</text>
</comment>
<feature type="transmembrane region" description="Helical" evidence="19">
    <location>
        <begin position="171"/>
        <end position="192"/>
    </location>
</feature>
<dbReference type="Proteomes" id="UP000184251">
    <property type="component" value="Unassembled WGS sequence"/>
</dbReference>
<dbReference type="PANTHER" id="PTHR46382:SF1">
    <property type="entry name" value="PHOSPHATIDATE CYTIDYLYLTRANSFERASE"/>
    <property type="match status" value="1"/>
</dbReference>
<sequence length="264" mass="28508">MSKRVLTAVLGMPLLILIVSIGGMALFLAVAVLASIGLWEYAGAIRDDKVSLNAWLLIVLGLCMTSSFYFFKEYTLGVLVFSVMILAGRDVLKDNTNISNTAYGVYGLVYATFFLGHLILLEGMEQGSLLIWLVFLICFGTDTFAYFVGIRFGKNRLAPKISPKKSVEGSIGGLVAGIVLALVYGFYLNHAYPGGLSIIGYGFIGMVASAVSQIGDLAASMIKRQFGIKDFGNLFPGHGGVLDRFDSIIFASPVVYYMILIMTA</sequence>
<feature type="transmembrane region" description="Helical" evidence="19">
    <location>
        <begin position="76"/>
        <end position="92"/>
    </location>
</feature>
<evidence type="ECO:0000313" key="21">
    <source>
        <dbReference type="Proteomes" id="UP000184251"/>
    </source>
</evidence>
<evidence type="ECO:0000256" key="12">
    <source>
        <dbReference type="ARBA" id="ARBA00022695"/>
    </source>
</evidence>
<dbReference type="OrthoDB" id="9799199at2"/>
<dbReference type="InterPro" id="IPR000374">
    <property type="entry name" value="PC_trans"/>
</dbReference>
<evidence type="ECO:0000256" key="17">
    <source>
        <dbReference type="ARBA" id="ARBA00023264"/>
    </source>
</evidence>
<evidence type="ECO:0000256" key="11">
    <source>
        <dbReference type="ARBA" id="ARBA00022692"/>
    </source>
</evidence>
<evidence type="ECO:0000256" key="14">
    <source>
        <dbReference type="ARBA" id="ARBA00023098"/>
    </source>
</evidence>
<evidence type="ECO:0000256" key="15">
    <source>
        <dbReference type="ARBA" id="ARBA00023136"/>
    </source>
</evidence>
<feature type="transmembrane region" description="Helical" evidence="19">
    <location>
        <begin position="198"/>
        <end position="219"/>
    </location>
</feature>
<dbReference type="PROSITE" id="PS01315">
    <property type="entry name" value="CDS"/>
    <property type="match status" value="1"/>
</dbReference>
<evidence type="ECO:0000256" key="7">
    <source>
        <dbReference type="ARBA" id="ARBA00019373"/>
    </source>
</evidence>
<keyword evidence="12 18" id="KW-0548">Nucleotidyltransferase</keyword>
<evidence type="ECO:0000256" key="19">
    <source>
        <dbReference type="SAM" id="Phobius"/>
    </source>
</evidence>
<evidence type="ECO:0000256" key="4">
    <source>
        <dbReference type="ARBA" id="ARBA00005189"/>
    </source>
</evidence>
<keyword evidence="8" id="KW-1003">Cell membrane</keyword>
<dbReference type="GO" id="GO:0004605">
    <property type="term" value="F:phosphatidate cytidylyltransferase activity"/>
    <property type="evidence" value="ECO:0007669"/>
    <property type="project" value="UniProtKB-EC"/>
</dbReference>
<feature type="transmembrane region" description="Helical" evidence="19">
    <location>
        <begin position="129"/>
        <end position="150"/>
    </location>
</feature>
<comment type="pathway">
    <text evidence="4">Lipid metabolism.</text>
</comment>
<keyword evidence="15 19" id="KW-0472">Membrane</keyword>
<dbReference type="GO" id="GO:0016024">
    <property type="term" value="P:CDP-diacylglycerol biosynthetic process"/>
    <property type="evidence" value="ECO:0007669"/>
    <property type="project" value="UniProtKB-UniPathway"/>
</dbReference>
<evidence type="ECO:0000256" key="16">
    <source>
        <dbReference type="ARBA" id="ARBA00023209"/>
    </source>
</evidence>
<dbReference type="GO" id="GO:0005886">
    <property type="term" value="C:plasma membrane"/>
    <property type="evidence" value="ECO:0007669"/>
    <property type="project" value="UniProtKB-SubCell"/>
</dbReference>
<keyword evidence="14" id="KW-0443">Lipid metabolism</keyword>
<dbReference type="EMBL" id="FQTU01000001">
    <property type="protein sequence ID" value="SHE27737.1"/>
    <property type="molecule type" value="Genomic_DNA"/>
</dbReference>
<name>A0A1M4S6U1_9FIRM</name>
<dbReference type="AlphaFoldDB" id="A0A1M4S6U1"/>
<evidence type="ECO:0000313" key="20">
    <source>
        <dbReference type="EMBL" id="SHE27737.1"/>
    </source>
</evidence>
<dbReference type="UniPathway" id="UPA00557">
    <property type="reaction ID" value="UER00614"/>
</dbReference>